<evidence type="ECO:0000256" key="1">
    <source>
        <dbReference type="SAM" id="MobiDB-lite"/>
    </source>
</evidence>
<evidence type="ECO:0000313" key="2">
    <source>
        <dbReference type="EMBL" id="OEU21274.1"/>
    </source>
</evidence>
<dbReference type="EMBL" id="KV784354">
    <property type="protein sequence ID" value="OEU21274.1"/>
    <property type="molecule type" value="Genomic_DNA"/>
</dbReference>
<gene>
    <name evidence="2" type="ORF">FRACYDRAFT_234901</name>
</gene>
<dbReference type="InParanoid" id="A0A1E7FT40"/>
<dbReference type="AlphaFoldDB" id="A0A1E7FT40"/>
<sequence>MPAKNNNSDGDRNGMNVAKIMSSPNKSSAASKRKARRRTRLMEMSKKLTTKDLTKMKKSDWNLIVKITSFLNDRSVFESRDDWISSFKNSRNDKQHLPALLELLCIVDAFEPYQIETSKLMLNMSIENQGEISRDAYTAAIERIQSIGSIVDVLCSDKELVNLYNKASKVHSLQLEQARLSATVQMHESDNKAGVDKTRIESDNKAGVDKTRINAAVQVRESDNKVQVHESDNKAGVDKTRINAAVQVRESDNKVQVHESDNKAGVDKTKINAVVQVHESDNKADVDKTKINAVVQVRESDNKAGVDKTKINANAAVQMNRSDNKAGVAKAKIDANTASNNTARTNTMMTLKVILAKLSKGVVSDKSNIEENSMTVANANRRGLPHRPKRGCENDLCKSCNLATLINDWSQGDRVCTNCGVVDLAHLMMH</sequence>
<keyword evidence="3" id="KW-1185">Reference proteome</keyword>
<proteinExistence type="predicted"/>
<feature type="region of interest" description="Disordered" evidence="1">
    <location>
        <begin position="1"/>
        <end position="38"/>
    </location>
</feature>
<dbReference type="Proteomes" id="UP000095751">
    <property type="component" value="Unassembled WGS sequence"/>
</dbReference>
<protein>
    <submittedName>
        <fullName evidence="2">Uncharacterized protein</fullName>
    </submittedName>
</protein>
<organism evidence="2 3">
    <name type="scientific">Fragilariopsis cylindrus CCMP1102</name>
    <dbReference type="NCBI Taxonomy" id="635003"/>
    <lineage>
        <taxon>Eukaryota</taxon>
        <taxon>Sar</taxon>
        <taxon>Stramenopiles</taxon>
        <taxon>Ochrophyta</taxon>
        <taxon>Bacillariophyta</taxon>
        <taxon>Bacillariophyceae</taxon>
        <taxon>Bacillariophycidae</taxon>
        <taxon>Bacillariales</taxon>
        <taxon>Bacillariaceae</taxon>
        <taxon>Fragilariopsis</taxon>
    </lineage>
</organism>
<accession>A0A1E7FT40</accession>
<evidence type="ECO:0000313" key="3">
    <source>
        <dbReference type="Proteomes" id="UP000095751"/>
    </source>
</evidence>
<name>A0A1E7FT40_9STRA</name>
<dbReference type="KEGG" id="fcy:FRACYDRAFT_234901"/>
<dbReference type="Gene3D" id="2.20.25.10">
    <property type="match status" value="1"/>
</dbReference>
<reference evidence="2 3" key="1">
    <citation type="submission" date="2016-09" db="EMBL/GenBank/DDBJ databases">
        <title>Extensive genetic diversity and differential bi-allelic expression allows diatom success in the polar Southern Ocean.</title>
        <authorList>
            <consortium name="DOE Joint Genome Institute"/>
            <person name="Mock T."/>
            <person name="Otillar R.P."/>
            <person name="Strauss J."/>
            <person name="Dupont C."/>
            <person name="Frickenhaus S."/>
            <person name="Maumus F."/>
            <person name="Mcmullan M."/>
            <person name="Sanges R."/>
            <person name="Schmutz J."/>
            <person name="Toseland A."/>
            <person name="Valas R."/>
            <person name="Veluchamy A."/>
            <person name="Ward B.J."/>
            <person name="Allen A."/>
            <person name="Barry K."/>
            <person name="Falciatore A."/>
            <person name="Ferrante M."/>
            <person name="Fortunato A.E."/>
            <person name="Gloeckner G."/>
            <person name="Gruber A."/>
            <person name="Hipkin R."/>
            <person name="Janech M."/>
            <person name="Kroth P."/>
            <person name="Leese F."/>
            <person name="Lindquist E."/>
            <person name="Lyon B.R."/>
            <person name="Martin J."/>
            <person name="Mayer C."/>
            <person name="Parker M."/>
            <person name="Quesneville H."/>
            <person name="Raymond J."/>
            <person name="Uhlig C."/>
            <person name="Valentin K.U."/>
            <person name="Worden A.Z."/>
            <person name="Armbrust E.V."/>
            <person name="Bowler C."/>
            <person name="Green B."/>
            <person name="Moulton V."/>
            <person name="Van Oosterhout C."/>
            <person name="Grigoriev I."/>
        </authorList>
    </citation>
    <scope>NUCLEOTIDE SEQUENCE [LARGE SCALE GENOMIC DNA]</scope>
    <source>
        <strain evidence="2 3">CCMP1102</strain>
    </source>
</reference>